<feature type="transmembrane region" description="Helical" evidence="1">
    <location>
        <begin position="265"/>
        <end position="289"/>
    </location>
</feature>
<organism evidence="2 3">
    <name type="scientific">Roseateles rivi</name>
    <dbReference type="NCBI Taxonomy" id="3299028"/>
    <lineage>
        <taxon>Bacteria</taxon>
        <taxon>Pseudomonadati</taxon>
        <taxon>Pseudomonadota</taxon>
        <taxon>Betaproteobacteria</taxon>
        <taxon>Burkholderiales</taxon>
        <taxon>Sphaerotilaceae</taxon>
        <taxon>Roseateles</taxon>
    </lineage>
</organism>
<feature type="transmembrane region" description="Helical" evidence="1">
    <location>
        <begin position="74"/>
        <end position="91"/>
    </location>
</feature>
<dbReference type="EMBL" id="JBIGHZ010000002">
    <property type="protein sequence ID" value="MFG6447574.1"/>
    <property type="molecule type" value="Genomic_DNA"/>
</dbReference>
<feature type="transmembrane region" description="Helical" evidence="1">
    <location>
        <begin position="25"/>
        <end position="45"/>
    </location>
</feature>
<dbReference type="Proteomes" id="UP001606099">
    <property type="component" value="Unassembled WGS sequence"/>
</dbReference>
<feature type="transmembrane region" description="Helical" evidence="1">
    <location>
        <begin position="97"/>
        <end position="114"/>
    </location>
</feature>
<name>A0ABW7FTC3_9BURK</name>
<proteinExistence type="predicted"/>
<comment type="caution">
    <text evidence="2">The sequence shown here is derived from an EMBL/GenBank/DDBJ whole genome shotgun (WGS) entry which is preliminary data.</text>
</comment>
<keyword evidence="1" id="KW-0812">Transmembrane</keyword>
<keyword evidence="1" id="KW-0472">Membrane</keyword>
<protein>
    <submittedName>
        <fullName evidence="2">YjgN family protein</fullName>
    </submittedName>
</protein>
<gene>
    <name evidence="2" type="ORF">ACG0Z6_04880</name>
</gene>
<reference evidence="2 3" key="1">
    <citation type="submission" date="2024-08" db="EMBL/GenBank/DDBJ databases">
        <authorList>
            <person name="Lu H."/>
        </authorList>
    </citation>
    <scope>NUCLEOTIDE SEQUENCE [LARGE SCALE GENOMIC DNA]</scope>
    <source>
        <strain evidence="2 3">BYS180W</strain>
    </source>
</reference>
<feature type="transmembrane region" description="Helical" evidence="1">
    <location>
        <begin position="228"/>
        <end position="253"/>
    </location>
</feature>
<keyword evidence="3" id="KW-1185">Reference proteome</keyword>
<evidence type="ECO:0000256" key="1">
    <source>
        <dbReference type="SAM" id="Phobius"/>
    </source>
</evidence>
<evidence type="ECO:0000313" key="2">
    <source>
        <dbReference type="EMBL" id="MFG6447574.1"/>
    </source>
</evidence>
<feature type="transmembrane region" description="Helical" evidence="1">
    <location>
        <begin position="141"/>
        <end position="162"/>
    </location>
</feature>
<sequence length="386" mass="42721">MQEMPDSATQRRLEIRFLGSGSEYFRIWIVNLLLTLVTAGLYWPFAKARRLRYFYGNTEVDGHALAFHGDPWRMFRGFLLMVALGGVYAVASHATAWSGLIALAAAYALWPALWRSSMRFRMGQTSWRGLRFRFEGGLKDAYLALAPLYLPVLVMVALPLALGLDPKTMEEGGVDKALVNQYLIGTGLCTALLLLLTPWCLSLIKRYQHQGYALAQERCDFNVRTRSWYWLSAKALGLVLLIMAAAGGVLFLLVSQIGGGEATKFLAAAAFMGVFYALLFVVLMPFWVVRQHNLVWGGTHSPSLQFSSTLPLGRYLGLTLKNTLLTVITLGLYRPFAAVAASRMRLESVSLAMSGDIETWVTQQSTQQDAAAADFAGDFFGIDMGL</sequence>
<evidence type="ECO:0000313" key="3">
    <source>
        <dbReference type="Proteomes" id="UP001606099"/>
    </source>
</evidence>
<dbReference type="RefSeq" id="WP_394459030.1">
    <property type="nucleotide sequence ID" value="NZ_JBIGHZ010000002.1"/>
</dbReference>
<accession>A0ABW7FTC3</accession>
<dbReference type="InterPro" id="IPR010295">
    <property type="entry name" value="DUF898"/>
</dbReference>
<feature type="transmembrane region" description="Helical" evidence="1">
    <location>
        <begin position="182"/>
        <end position="204"/>
    </location>
</feature>
<dbReference type="Pfam" id="PF05987">
    <property type="entry name" value="DUF898"/>
    <property type="match status" value="1"/>
</dbReference>
<keyword evidence="1" id="KW-1133">Transmembrane helix</keyword>